<evidence type="ECO:0000256" key="3">
    <source>
        <dbReference type="ARBA" id="ARBA00022692"/>
    </source>
</evidence>
<feature type="domain" description="EamA" evidence="7">
    <location>
        <begin position="149"/>
        <end position="280"/>
    </location>
</feature>
<sequence>MRPAHLLLLIVMNAFWAGTYSAFKGLAPHLDAGALATLRYSLAAGLLGVCWPWLPGSAPRGQDFLRTVVMGVIVFCFAPRLQVAGVQLGGATDAAVLMALEPLVTSIAAAWFLRERIGPRRWIGFGLGLLGVLVMAEVWRPDFRLPGLWANALFLSSFACEAAYSVMGKPLLGRWGMARVVTVALLSGSLANLVWEGPAAWHAAMALPVEGWWVMLYLSVICTVIGYVAWFYVIREAEVNVAVLTVFLQPVLGVLIAAVALGERPHWGHLWGSLVILLGVGIGLSRQIRLPGRAGAGQQCGATGVTGGEAGASPGAGHG</sequence>
<evidence type="ECO:0000256" key="2">
    <source>
        <dbReference type="ARBA" id="ARBA00007362"/>
    </source>
</evidence>
<dbReference type="RefSeq" id="WP_276607521.1">
    <property type="nucleotide sequence ID" value="NZ_JAAKYA010000017.1"/>
</dbReference>
<feature type="transmembrane region" description="Helical" evidence="6">
    <location>
        <begin position="94"/>
        <end position="113"/>
    </location>
</feature>
<feature type="transmembrane region" description="Helical" evidence="6">
    <location>
        <begin position="122"/>
        <end position="139"/>
    </location>
</feature>
<feature type="transmembrane region" description="Helical" evidence="6">
    <location>
        <begin position="241"/>
        <end position="261"/>
    </location>
</feature>
<dbReference type="Pfam" id="PF00892">
    <property type="entry name" value="EamA"/>
    <property type="match status" value="2"/>
</dbReference>
<feature type="transmembrane region" description="Helical" evidence="6">
    <location>
        <begin position="215"/>
        <end position="234"/>
    </location>
</feature>
<dbReference type="Proteomes" id="UP000477311">
    <property type="component" value="Unassembled WGS sequence"/>
</dbReference>
<keyword evidence="4 6" id="KW-1133">Transmembrane helix</keyword>
<evidence type="ECO:0000256" key="5">
    <source>
        <dbReference type="ARBA" id="ARBA00023136"/>
    </source>
</evidence>
<feature type="transmembrane region" description="Helical" evidence="6">
    <location>
        <begin position="145"/>
        <end position="164"/>
    </location>
</feature>
<name>A0A6M1RZ54_9BACT</name>
<dbReference type="SUPFAM" id="SSF103481">
    <property type="entry name" value="Multidrug resistance efflux transporter EmrE"/>
    <property type="match status" value="2"/>
</dbReference>
<comment type="subcellular location">
    <subcellularLocation>
        <location evidence="1">Membrane</location>
        <topology evidence="1">Multi-pass membrane protein</topology>
    </subcellularLocation>
</comment>
<feature type="transmembrane region" description="Helical" evidence="6">
    <location>
        <begin position="33"/>
        <end position="52"/>
    </location>
</feature>
<dbReference type="GO" id="GO:0016020">
    <property type="term" value="C:membrane"/>
    <property type="evidence" value="ECO:0007669"/>
    <property type="project" value="UniProtKB-SubCell"/>
</dbReference>
<evidence type="ECO:0000259" key="7">
    <source>
        <dbReference type="Pfam" id="PF00892"/>
    </source>
</evidence>
<dbReference type="InterPro" id="IPR037185">
    <property type="entry name" value="EmrE-like"/>
</dbReference>
<organism evidence="8 9">
    <name type="scientific">Limisphaera ngatamarikiensis</name>
    <dbReference type="NCBI Taxonomy" id="1324935"/>
    <lineage>
        <taxon>Bacteria</taxon>
        <taxon>Pseudomonadati</taxon>
        <taxon>Verrucomicrobiota</taxon>
        <taxon>Verrucomicrobiia</taxon>
        <taxon>Limisphaerales</taxon>
        <taxon>Limisphaeraceae</taxon>
        <taxon>Limisphaera</taxon>
    </lineage>
</organism>
<dbReference type="Gene3D" id="1.10.3730.20">
    <property type="match status" value="2"/>
</dbReference>
<feature type="transmembrane region" description="Helical" evidence="6">
    <location>
        <begin position="267"/>
        <end position="284"/>
    </location>
</feature>
<gene>
    <name evidence="8" type="ORF">G4L39_03375</name>
</gene>
<reference evidence="8 9" key="1">
    <citation type="submission" date="2020-02" db="EMBL/GenBank/DDBJ databases">
        <title>Draft genome sequence of Limisphaera ngatamarikiensis NGM72.4T, a thermophilic Verrucomicrobia grouped in subdivision 3.</title>
        <authorList>
            <person name="Carere C.R."/>
            <person name="Steen J."/>
            <person name="Hugenholtz P."/>
            <person name="Stott M.B."/>
        </authorList>
    </citation>
    <scope>NUCLEOTIDE SEQUENCE [LARGE SCALE GENOMIC DNA]</scope>
    <source>
        <strain evidence="8 9">NGM72.4</strain>
    </source>
</reference>
<comment type="similarity">
    <text evidence="2">Belongs to the EamA transporter family.</text>
</comment>
<evidence type="ECO:0000313" key="9">
    <source>
        <dbReference type="Proteomes" id="UP000477311"/>
    </source>
</evidence>
<comment type="caution">
    <text evidence="8">The sequence shown here is derived from an EMBL/GenBank/DDBJ whole genome shotgun (WGS) entry which is preliminary data.</text>
</comment>
<protein>
    <submittedName>
        <fullName evidence="8">DMT family transporter</fullName>
    </submittedName>
</protein>
<evidence type="ECO:0000256" key="4">
    <source>
        <dbReference type="ARBA" id="ARBA00022989"/>
    </source>
</evidence>
<keyword evidence="3 6" id="KW-0812">Transmembrane</keyword>
<feature type="transmembrane region" description="Helical" evidence="6">
    <location>
        <begin position="64"/>
        <end position="82"/>
    </location>
</feature>
<feature type="transmembrane region" description="Helical" evidence="6">
    <location>
        <begin position="176"/>
        <end position="195"/>
    </location>
</feature>
<evidence type="ECO:0000313" key="8">
    <source>
        <dbReference type="EMBL" id="NGO38440.1"/>
    </source>
</evidence>
<accession>A0A6M1RZ54</accession>
<feature type="domain" description="EamA" evidence="7">
    <location>
        <begin position="6"/>
        <end position="135"/>
    </location>
</feature>
<keyword evidence="5 6" id="KW-0472">Membrane</keyword>
<proteinExistence type="inferred from homology"/>
<dbReference type="AlphaFoldDB" id="A0A6M1RZ54"/>
<dbReference type="InterPro" id="IPR000620">
    <property type="entry name" value="EamA_dom"/>
</dbReference>
<keyword evidence="9" id="KW-1185">Reference proteome</keyword>
<dbReference type="PANTHER" id="PTHR32322:SF2">
    <property type="entry name" value="EAMA DOMAIN-CONTAINING PROTEIN"/>
    <property type="match status" value="1"/>
</dbReference>
<dbReference type="EMBL" id="JAAKYA010000017">
    <property type="protein sequence ID" value="NGO38440.1"/>
    <property type="molecule type" value="Genomic_DNA"/>
</dbReference>
<dbReference type="PANTHER" id="PTHR32322">
    <property type="entry name" value="INNER MEMBRANE TRANSPORTER"/>
    <property type="match status" value="1"/>
</dbReference>
<evidence type="ECO:0000256" key="1">
    <source>
        <dbReference type="ARBA" id="ARBA00004141"/>
    </source>
</evidence>
<evidence type="ECO:0000256" key="6">
    <source>
        <dbReference type="SAM" id="Phobius"/>
    </source>
</evidence>
<dbReference type="InterPro" id="IPR050638">
    <property type="entry name" value="AA-Vitamin_Transporters"/>
</dbReference>